<comment type="caution">
    <text evidence="2">The sequence shown here is derived from an EMBL/GenBank/DDBJ whole genome shotgun (WGS) entry which is preliminary data.</text>
</comment>
<evidence type="ECO:0000256" key="1">
    <source>
        <dbReference type="SAM" id="Coils"/>
    </source>
</evidence>
<feature type="coiled-coil region" evidence="1">
    <location>
        <begin position="111"/>
        <end position="159"/>
    </location>
</feature>
<evidence type="ECO:0000313" key="2">
    <source>
        <dbReference type="EMBL" id="KAE8724566.1"/>
    </source>
</evidence>
<name>A0A6A3C718_HIBSY</name>
<dbReference type="GO" id="GO:0009630">
    <property type="term" value="P:gravitropism"/>
    <property type="evidence" value="ECO:0007669"/>
    <property type="project" value="TreeGrafter"/>
</dbReference>
<dbReference type="GO" id="GO:0005634">
    <property type="term" value="C:nucleus"/>
    <property type="evidence" value="ECO:0007669"/>
    <property type="project" value="TreeGrafter"/>
</dbReference>
<dbReference type="PANTHER" id="PTHR34946">
    <property type="entry name" value="OS03G0310200 PROTEIN"/>
    <property type="match status" value="1"/>
</dbReference>
<organism evidence="2 3">
    <name type="scientific">Hibiscus syriacus</name>
    <name type="common">Rose of Sharon</name>
    <dbReference type="NCBI Taxonomy" id="106335"/>
    <lineage>
        <taxon>Eukaryota</taxon>
        <taxon>Viridiplantae</taxon>
        <taxon>Streptophyta</taxon>
        <taxon>Embryophyta</taxon>
        <taxon>Tracheophyta</taxon>
        <taxon>Spermatophyta</taxon>
        <taxon>Magnoliopsida</taxon>
        <taxon>eudicotyledons</taxon>
        <taxon>Gunneridae</taxon>
        <taxon>Pentapetalae</taxon>
        <taxon>rosids</taxon>
        <taxon>malvids</taxon>
        <taxon>Malvales</taxon>
        <taxon>Malvaceae</taxon>
        <taxon>Malvoideae</taxon>
        <taxon>Hibiscus</taxon>
    </lineage>
</organism>
<sequence>MCVRSATKGSNETRTFKCIGEGTSPITRLISRLVAPKAILVTVAVFSPGWRLSSNTKIFALFDEFNLNSRLDQLQPPLRHSMQALAYRRCSYRNQVKEFASEQLKLAMAERAYAEKGRQEAKREMEMAEIEFASAKRIKQQARTELERAQMLKDQSTKKLKSTIMQITCQACKNKFLTSMAMVPADKPRWL</sequence>
<evidence type="ECO:0000313" key="3">
    <source>
        <dbReference type="Proteomes" id="UP000436088"/>
    </source>
</evidence>
<dbReference type="PANTHER" id="PTHR34946:SF8">
    <property type="entry name" value="ZINC FINGER PROTEIN SHOOT GRAVITROPISM 5"/>
    <property type="match status" value="1"/>
</dbReference>
<keyword evidence="3" id="KW-1185">Reference proteome</keyword>
<dbReference type="AlphaFoldDB" id="A0A6A3C718"/>
<proteinExistence type="predicted"/>
<accession>A0A6A3C718</accession>
<dbReference type="Proteomes" id="UP000436088">
    <property type="component" value="Unassembled WGS sequence"/>
</dbReference>
<protein>
    <submittedName>
        <fullName evidence="2">Uncharacterized protein</fullName>
    </submittedName>
</protein>
<gene>
    <name evidence="2" type="ORF">F3Y22_tig00010263pilonHSYRG00101</name>
</gene>
<keyword evidence="1" id="KW-0175">Coiled coil</keyword>
<reference evidence="2" key="1">
    <citation type="submission" date="2019-09" db="EMBL/GenBank/DDBJ databases">
        <title>Draft genome information of white flower Hibiscus syriacus.</title>
        <authorList>
            <person name="Kim Y.-M."/>
        </authorList>
    </citation>
    <scope>NUCLEOTIDE SEQUENCE [LARGE SCALE GENOMIC DNA]</scope>
    <source>
        <strain evidence="2">YM2019G1</strain>
    </source>
</reference>
<dbReference type="EMBL" id="VEPZ02000459">
    <property type="protein sequence ID" value="KAE8724566.1"/>
    <property type="molecule type" value="Genomic_DNA"/>
</dbReference>